<evidence type="ECO:0000256" key="12">
    <source>
        <dbReference type="PROSITE-ProRule" id="PRU10143"/>
    </source>
</evidence>
<evidence type="ECO:0000256" key="4">
    <source>
        <dbReference type="ARBA" id="ARBA00022496"/>
    </source>
</evidence>
<organism evidence="17 18">
    <name type="scientific">Eilatimonas milleporae</name>
    <dbReference type="NCBI Taxonomy" id="911205"/>
    <lineage>
        <taxon>Bacteria</taxon>
        <taxon>Pseudomonadati</taxon>
        <taxon>Pseudomonadota</taxon>
        <taxon>Alphaproteobacteria</taxon>
        <taxon>Kordiimonadales</taxon>
        <taxon>Kordiimonadaceae</taxon>
        <taxon>Eilatimonas</taxon>
    </lineage>
</organism>
<dbReference type="PROSITE" id="PS00430">
    <property type="entry name" value="TONB_DEPENDENT_REC_1"/>
    <property type="match status" value="1"/>
</dbReference>
<accession>A0A3M0CFS3</accession>
<evidence type="ECO:0000256" key="2">
    <source>
        <dbReference type="ARBA" id="ARBA00022448"/>
    </source>
</evidence>
<dbReference type="PANTHER" id="PTHR32552">
    <property type="entry name" value="FERRICHROME IRON RECEPTOR-RELATED"/>
    <property type="match status" value="1"/>
</dbReference>
<evidence type="ECO:0000256" key="8">
    <source>
        <dbReference type="ARBA" id="ARBA00023077"/>
    </source>
</evidence>
<name>A0A3M0CFS3_9PROT</name>
<feature type="short sequence motif" description="TonB box" evidence="12">
    <location>
        <begin position="37"/>
        <end position="43"/>
    </location>
</feature>
<evidence type="ECO:0000256" key="5">
    <source>
        <dbReference type="ARBA" id="ARBA00022692"/>
    </source>
</evidence>
<evidence type="ECO:0000256" key="14">
    <source>
        <dbReference type="SAM" id="SignalP"/>
    </source>
</evidence>
<keyword evidence="6" id="KW-0408">Iron</keyword>
<evidence type="ECO:0000256" key="7">
    <source>
        <dbReference type="ARBA" id="ARBA00023065"/>
    </source>
</evidence>
<keyword evidence="8 12" id="KW-0798">TonB box</keyword>
<keyword evidence="2 11" id="KW-0813">Transport</keyword>
<evidence type="ECO:0000313" key="17">
    <source>
        <dbReference type="EMBL" id="RMB08434.1"/>
    </source>
</evidence>
<keyword evidence="10 11" id="KW-0998">Cell outer membrane</keyword>
<sequence length="713" mass="76230">MRRVSISAVSVFMFAAVAVSPRSAAQDGAGAVPVVETIIVTAQKRVQPIDEVPATLTVIDADMIEFAAGNDLRSVIERTPGAASIGLGFSGNNSVSLRGLGGLATFGPYDSAVSFTLDEQVIPLRSFDALLLDAETVEILKGPQGTLYGRSTIGGAINIVTREMTKDWQAEATAQGGEHGFLALGAAAGGALGERLLVRGAVRYTEFDGDVENTLTDADTNGAEIFAGRFSAKALFSDDASLKVTYQADREDLTPTADLLLSEPRFPISGQSGLSLASRDTDRITARFENDFGDIRLIAMAGFEDTSVGNDFDLTDSILAPVAFAVPVAFTTDPDNDRSVTTTDEETISAEIRVQSETEGPFHWLVGASYLDLTFDREVSRRSLIPSFNITEVSTNGNVTYGVFADISYDVSQRLTIGGGIRIARDEVDYEGVTTFFGPLAGTPDFSEDSNFDDEYLVGNVRAVYDFGDHSVFARYARGFASGGYGEFAANALVRQPIDPFEASTSDSFELGMRGQKGRFTYSIAAFYNDVADGQVYQFDATTFVNIAENLDFESYGIDIEASAFLAQWAVLDFGLGLQEAEFKNVPDTNLSGARSGNRVPLAPELTVSAALSGERTLSNSGPLERAFYTLSVQHVGDRASDPANSFELDAYTILDARLGITLGPADIYLFGSNLGDERALLYGQNFGTPANPIPTANINRGRVLGAGITTRF</sequence>
<dbReference type="Gene3D" id="2.40.170.20">
    <property type="entry name" value="TonB-dependent receptor, beta-barrel domain"/>
    <property type="match status" value="1"/>
</dbReference>
<keyword evidence="4" id="KW-0410">Iron transport</keyword>
<keyword evidence="18" id="KW-1185">Reference proteome</keyword>
<keyword evidence="5 11" id="KW-0812">Transmembrane</keyword>
<dbReference type="InterPro" id="IPR010916">
    <property type="entry name" value="TonB_box_CS"/>
</dbReference>
<dbReference type="PANTHER" id="PTHR32552:SF81">
    <property type="entry name" value="TONB-DEPENDENT OUTER MEMBRANE RECEPTOR"/>
    <property type="match status" value="1"/>
</dbReference>
<evidence type="ECO:0000256" key="11">
    <source>
        <dbReference type="PROSITE-ProRule" id="PRU01360"/>
    </source>
</evidence>
<dbReference type="Pfam" id="PF00593">
    <property type="entry name" value="TonB_dep_Rec_b-barrel"/>
    <property type="match status" value="1"/>
</dbReference>
<evidence type="ECO:0000259" key="15">
    <source>
        <dbReference type="Pfam" id="PF00593"/>
    </source>
</evidence>
<dbReference type="InterPro" id="IPR036942">
    <property type="entry name" value="Beta-barrel_TonB_sf"/>
</dbReference>
<evidence type="ECO:0000256" key="13">
    <source>
        <dbReference type="RuleBase" id="RU003357"/>
    </source>
</evidence>
<keyword evidence="9 11" id="KW-0472">Membrane</keyword>
<comment type="caution">
    <text evidence="17">The sequence shown here is derived from an EMBL/GenBank/DDBJ whole genome shotgun (WGS) entry which is preliminary data.</text>
</comment>
<keyword evidence="17" id="KW-0675">Receptor</keyword>
<protein>
    <submittedName>
        <fullName evidence="17">Outer membrane receptor protein involved in Fe transport</fullName>
    </submittedName>
</protein>
<keyword evidence="3 11" id="KW-1134">Transmembrane beta strand</keyword>
<evidence type="ECO:0000256" key="3">
    <source>
        <dbReference type="ARBA" id="ARBA00022452"/>
    </source>
</evidence>
<dbReference type="InParanoid" id="A0A3M0CFS3"/>
<evidence type="ECO:0000256" key="10">
    <source>
        <dbReference type="ARBA" id="ARBA00023237"/>
    </source>
</evidence>
<dbReference type="EMBL" id="REFR01000010">
    <property type="protein sequence ID" value="RMB08434.1"/>
    <property type="molecule type" value="Genomic_DNA"/>
</dbReference>
<dbReference type="PROSITE" id="PS52016">
    <property type="entry name" value="TONB_DEPENDENT_REC_3"/>
    <property type="match status" value="1"/>
</dbReference>
<dbReference type="InterPro" id="IPR000531">
    <property type="entry name" value="Beta-barrel_TonB"/>
</dbReference>
<feature type="signal peptide" evidence="14">
    <location>
        <begin position="1"/>
        <end position="24"/>
    </location>
</feature>
<evidence type="ECO:0000256" key="9">
    <source>
        <dbReference type="ARBA" id="ARBA00023136"/>
    </source>
</evidence>
<evidence type="ECO:0000256" key="6">
    <source>
        <dbReference type="ARBA" id="ARBA00023004"/>
    </source>
</evidence>
<keyword evidence="7" id="KW-0406">Ion transport</keyword>
<evidence type="ECO:0000256" key="1">
    <source>
        <dbReference type="ARBA" id="ARBA00004571"/>
    </source>
</evidence>
<reference evidence="17 18" key="1">
    <citation type="submission" date="2018-10" db="EMBL/GenBank/DDBJ databases">
        <title>Genomic Encyclopedia of Archaeal and Bacterial Type Strains, Phase II (KMG-II): from individual species to whole genera.</title>
        <authorList>
            <person name="Goeker M."/>
        </authorList>
    </citation>
    <scope>NUCLEOTIDE SEQUENCE [LARGE SCALE GENOMIC DNA]</scope>
    <source>
        <strain evidence="17 18">DSM 25217</strain>
    </source>
</reference>
<proteinExistence type="inferred from homology"/>
<evidence type="ECO:0000259" key="16">
    <source>
        <dbReference type="Pfam" id="PF07715"/>
    </source>
</evidence>
<dbReference type="GO" id="GO:0009279">
    <property type="term" value="C:cell outer membrane"/>
    <property type="evidence" value="ECO:0007669"/>
    <property type="project" value="UniProtKB-SubCell"/>
</dbReference>
<evidence type="ECO:0000313" key="18">
    <source>
        <dbReference type="Proteomes" id="UP000271227"/>
    </source>
</evidence>
<dbReference type="OrthoDB" id="9760333at2"/>
<dbReference type="SUPFAM" id="SSF56935">
    <property type="entry name" value="Porins"/>
    <property type="match status" value="1"/>
</dbReference>
<gene>
    <name evidence="17" type="ORF">BXY39_1067</name>
</gene>
<keyword evidence="14" id="KW-0732">Signal</keyword>
<feature type="domain" description="TonB-dependent receptor-like beta-barrel" evidence="15">
    <location>
        <begin position="236"/>
        <end position="675"/>
    </location>
</feature>
<dbReference type="Proteomes" id="UP000271227">
    <property type="component" value="Unassembled WGS sequence"/>
</dbReference>
<dbReference type="InterPro" id="IPR012910">
    <property type="entry name" value="Plug_dom"/>
</dbReference>
<feature type="domain" description="TonB-dependent receptor plug" evidence="16">
    <location>
        <begin position="49"/>
        <end position="156"/>
    </location>
</feature>
<feature type="chain" id="PRO_5018115416" evidence="14">
    <location>
        <begin position="25"/>
        <end position="713"/>
    </location>
</feature>
<dbReference type="Pfam" id="PF07715">
    <property type="entry name" value="Plug"/>
    <property type="match status" value="1"/>
</dbReference>
<comment type="similarity">
    <text evidence="11 13">Belongs to the TonB-dependent receptor family.</text>
</comment>
<comment type="subcellular location">
    <subcellularLocation>
        <location evidence="1 11">Cell outer membrane</location>
        <topology evidence="1 11">Multi-pass membrane protein</topology>
    </subcellularLocation>
</comment>
<dbReference type="InterPro" id="IPR039426">
    <property type="entry name" value="TonB-dep_rcpt-like"/>
</dbReference>
<dbReference type="GO" id="GO:0006826">
    <property type="term" value="P:iron ion transport"/>
    <property type="evidence" value="ECO:0007669"/>
    <property type="project" value="UniProtKB-KW"/>
</dbReference>
<dbReference type="AlphaFoldDB" id="A0A3M0CFS3"/>